<dbReference type="Proteomes" id="UP000011645">
    <property type="component" value="Unassembled WGS sequence"/>
</dbReference>
<dbReference type="STRING" id="795797.HacjB3_04510"/>
<dbReference type="EMBL" id="CP002062">
    <property type="protein sequence ID" value="ADJ14293.1"/>
    <property type="molecule type" value="Genomic_DNA"/>
</dbReference>
<dbReference type="EMBL" id="AOHV01000009">
    <property type="protein sequence ID" value="ELY40555.1"/>
    <property type="molecule type" value="Genomic_DNA"/>
</dbReference>
<dbReference type="PATRIC" id="fig|795797.18.peg.907"/>
<evidence type="ECO:0000313" key="4">
    <source>
        <dbReference type="Proteomes" id="UP000000390"/>
    </source>
</evidence>
<dbReference type="HOGENOM" id="CLU_131305_4_0_2"/>
<dbReference type="InterPro" id="IPR036388">
    <property type="entry name" value="WH-like_DNA-bd_sf"/>
</dbReference>
<dbReference type="eggNOG" id="arCOG03828">
    <property type="taxonomic scope" value="Archaea"/>
</dbReference>
<dbReference type="OrthoDB" id="241828at2157"/>
<evidence type="ECO:0000313" key="2">
    <source>
        <dbReference type="EMBL" id="ADJ14293.1"/>
    </source>
</evidence>
<dbReference type="KEGG" id="hje:HacjB3_04510"/>
<dbReference type="Gene3D" id="1.10.10.10">
    <property type="entry name" value="Winged helix-like DNA-binding domain superfamily/Winged helix DNA-binding domain"/>
    <property type="match status" value="1"/>
</dbReference>
<feature type="domain" description="DUF7344" evidence="1">
    <location>
        <begin position="25"/>
        <end position="97"/>
    </location>
</feature>
<dbReference type="Proteomes" id="UP000000390">
    <property type="component" value="Chromosome"/>
</dbReference>
<evidence type="ECO:0000259" key="1">
    <source>
        <dbReference type="Pfam" id="PF24035"/>
    </source>
</evidence>
<protein>
    <recommendedName>
        <fullName evidence="1">DUF7344 domain-containing protein</fullName>
    </recommendedName>
</protein>
<accession>D8J8V8</accession>
<evidence type="ECO:0000313" key="5">
    <source>
        <dbReference type="Proteomes" id="UP000011645"/>
    </source>
</evidence>
<organism evidence="2 4">
    <name type="scientific">Halalkalicoccus jeotgali (strain DSM 18796 / CECT 7217 / JCM 14584 / KCTC 4019 / B3)</name>
    <dbReference type="NCBI Taxonomy" id="795797"/>
    <lineage>
        <taxon>Archaea</taxon>
        <taxon>Methanobacteriati</taxon>
        <taxon>Methanobacteriota</taxon>
        <taxon>Stenosarchaea group</taxon>
        <taxon>Halobacteria</taxon>
        <taxon>Halobacteriales</taxon>
        <taxon>Halococcaceae</taxon>
        <taxon>Halalkalicoccus</taxon>
    </lineage>
</organism>
<name>D8J8V8_HALJB</name>
<dbReference type="Pfam" id="PF24035">
    <property type="entry name" value="DUF7344"/>
    <property type="match status" value="1"/>
</dbReference>
<sequence length="115" mass="12125">MGAKTGSSTTGSDEAFGDMDIALRTLAKPQRRLVLERMCEHGGPITAPDLAAAIALESAGRASPADSTEALRTLRHVHLPKLTEAGLIEYDRANETATVTEVGSRVLASLPNSLR</sequence>
<reference evidence="3 5" key="2">
    <citation type="journal article" date="2014" name="PLoS Genet.">
        <title>Phylogenetically driven sequencing of extremely halophilic archaea reveals strategies for static and dynamic osmo-response.</title>
        <authorList>
            <person name="Becker E.A."/>
            <person name="Seitzer P.M."/>
            <person name="Tritt A."/>
            <person name="Larsen D."/>
            <person name="Krusor M."/>
            <person name="Yao A.I."/>
            <person name="Wu D."/>
            <person name="Madern D."/>
            <person name="Eisen J.A."/>
            <person name="Darling A.E."/>
            <person name="Facciotti M.T."/>
        </authorList>
    </citation>
    <scope>NUCLEOTIDE SEQUENCE [LARGE SCALE GENOMIC DNA]</scope>
    <source>
        <strain evidence="3">B3</strain>
        <strain evidence="5">DSM 18796 / CECT 7217 / JCM 14584 / KCTC 4019 / B3</strain>
    </source>
</reference>
<dbReference type="GeneID" id="9418704"/>
<dbReference type="RefSeq" id="WP_008414329.1">
    <property type="nucleotide sequence ID" value="NC_014297.1"/>
</dbReference>
<proteinExistence type="predicted"/>
<keyword evidence="5" id="KW-1185">Reference proteome</keyword>
<dbReference type="AlphaFoldDB" id="D8J8V8"/>
<dbReference type="InterPro" id="IPR055768">
    <property type="entry name" value="DUF7344"/>
</dbReference>
<gene>
    <name evidence="2" type="ordered locus">HacjB3_04510</name>
    <name evidence="3" type="ORF">C497_02872</name>
</gene>
<evidence type="ECO:0000313" key="3">
    <source>
        <dbReference type="EMBL" id="ELY40555.1"/>
    </source>
</evidence>
<reference evidence="2 4" key="1">
    <citation type="journal article" date="2010" name="J. Bacteriol.">
        <title>Complete genome sequence of Halalkalicoccus jeotgali B3(T), an extremely halophilic archaeon.</title>
        <authorList>
            <person name="Roh S.W."/>
            <person name="Nam Y.D."/>
            <person name="Nam S.H."/>
            <person name="Choi S.H."/>
            <person name="Park H.S."/>
            <person name="Bae J.W."/>
        </authorList>
    </citation>
    <scope>NUCLEOTIDE SEQUENCE [LARGE SCALE GENOMIC DNA]</scope>
    <source>
        <strain evidence="2">B3</strain>
        <strain evidence="4">DSM 18796 / CECT 7217 / JCM 14584 / KCTC 4019 / B3</strain>
    </source>
</reference>